<comment type="caution">
    <text evidence="2">The sequence shown here is derived from an EMBL/GenBank/DDBJ whole genome shotgun (WGS) entry which is preliminary data.</text>
</comment>
<dbReference type="Pfam" id="PF13692">
    <property type="entry name" value="Glyco_trans_1_4"/>
    <property type="match status" value="1"/>
</dbReference>
<keyword evidence="2" id="KW-0808">Transferase</keyword>
<dbReference type="CDD" id="cd03808">
    <property type="entry name" value="GT4_CapM-like"/>
    <property type="match status" value="1"/>
</dbReference>
<dbReference type="InterPro" id="IPR028098">
    <property type="entry name" value="Glyco_trans_4-like_N"/>
</dbReference>
<evidence type="ECO:0000259" key="1">
    <source>
        <dbReference type="Pfam" id="PF13439"/>
    </source>
</evidence>
<dbReference type="AlphaFoldDB" id="A0A7X0D8U8"/>
<sequence length="369" mass="42872">MRILYIITGGDIGGAQKHVLYLAEWFQQRGHEVHVIVGEEGPFLKALQAKNISCHVISIPRTIQPFRDVKALWDLYWWIRNRSFDVVHCHSSKAGIVGRIAAYLNKVPKVIFTAHGFVFTDPTLTPWKRWFYLLLERLGERVSTDIITVSLFDYMKAKSYGLNEKKMHIIHNGVPNQYIVSQEEWMNRQEQLQRCEKKIIGFVGRFVSEKNIDMLIRIAEYCREQQLTHIEFWLIGDGELLPKYVELVHQKGLHHFVYFKGSQNNVLGWIDRMHILLITSYKEGLPYVLLEALGRGVPVVSTNVGGIKEVIGEDWVVPVDDDLSMLNKMIHLLMNEDERQRQGLRALQIVQGFSVHTMGEKTEKIYRDF</sequence>
<name>A0A7X0D8U8_9BACL</name>
<dbReference type="PANTHER" id="PTHR12526:SF630">
    <property type="entry name" value="GLYCOSYLTRANSFERASE"/>
    <property type="match status" value="1"/>
</dbReference>
<evidence type="ECO:0000313" key="2">
    <source>
        <dbReference type="EMBL" id="MBB6176072.1"/>
    </source>
</evidence>
<dbReference type="EMBL" id="JACHES010000003">
    <property type="protein sequence ID" value="MBB6176072.1"/>
    <property type="molecule type" value="Genomic_DNA"/>
</dbReference>
<gene>
    <name evidence="2" type="ORF">HNQ82_000883</name>
</gene>
<proteinExistence type="predicted"/>
<keyword evidence="3" id="KW-1185">Reference proteome</keyword>
<feature type="domain" description="Glycosyltransferase subfamily 4-like N-terminal" evidence="1">
    <location>
        <begin position="12"/>
        <end position="175"/>
    </location>
</feature>
<dbReference type="Pfam" id="PF13439">
    <property type="entry name" value="Glyco_transf_4"/>
    <property type="match status" value="1"/>
</dbReference>
<dbReference type="PANTHER" id="PTHR12526">
    <property type="entry name" value="GLYCOSYLTRANSFERASE"/>
    <property type="match status" value="1"/>
</dbReference>
<evidence type="ECO:0000313" key="3">
    <source>
        <dbReference type="Proteomes" id="UP000523528"/>
    </source>
</evidence>
<dbReference type="RefSeq" id="WP_183247475.1">
    <property type="nucleotide sequence ID" value="NZ_JACHES010000003.1"/>
</dbReference>
<dbReference type="GO" id="GO:0016740">
    <property type="term" value="F:transferase activity"/>
    <property type="evidence" value="ECO:0007669"/>
    <property type="project" value="UniProtKB-KW"/>
</dbReference>
<reference evidence="2 3" key="1">
    <citation type="submission" date="2020-08" db="EMBL/GenBank/DDBJ databases">
        <title>Genomic Encyclopedia of Type Strains, Phase IV (KMG-IV): sequencing the most valuable type-strain genomes for metagenomic binning, comparative biology and taxonomic classification.</title>
        <authorList>
            <person name="Goeker M."/>
        </authorList>
    </citation>
    <scope>NUCLEOTIDE SEQUENCE [LARGE SCALE GENOMIC DNA]</scope>
    <source>
        <strain evidence="2 3">DSM 23211</strain>
    </source>
</reference>
<dbReference type="Gene3D" id="3.40.50.2000">
    <property type="entry name" value="Glycogen Phosphorylase B"/>
    <property type="match status" value="2"/>
</dbReference>
<dbReference type="Proteomes" id="UP000523528">
    <property type="component" value="Unassembled WGS sequence"/>
</dbReference>
<organism evidence="2 3">
    <name type="scientific">Anoxybacillus tengchongensis</name>
    <dbReference type="NCBI Taxonomy" id="576944"/>
    <lineage>
        <taxon>Bacteria</taxon>
        <taxon>Bacillati</taxon>
        <taxon>Bacillota</taxon>
        <taxon>Bacilli</taxon>
        <taxon>Bacillales</taxon>
        <taxon>Anoxybacillaceae</taxon>
        <taxon>Anoxybacillus</taxon>
    </lineage>
</organism>
<dbReference type="SUPFAM" id="SSF53756">
    <property type="entry name" value="UDP-Glycosyltransferase/glycogen phosphorylase"/>
    <property type="match status" value="1"/>
</dbReference>
<accession>A0A7X0D8U8</accession>
<protein>
    <submittedName>
        <fullName evidence="2">Glycosyltransferase involved in cell wall biosynthesis</fullName>
    </submittedName>
</protein>